<name>A0A0G1VLD4_9BACT</name>
<dbReference type="Proteomes" id="UP000034589">
    <property type="component" value="Unassembled WGS sequence"/>
</dbReference>
<keyword evidence="1" id="KW-0812">Transmembrane</keyword>
<protein>
    <submittedName>
        <fullName evidence="2">Uncharacterized protein</fullName>
    </submittedName>
</protein>
<feature type="transmembrane region" description="Helical" evidence="1">
    <location>
        <begin position="45"/>
        <end position="65"/>
    </location>
</feature>
<feature type="transmembrane region" description="Helical" evidence="1">
    <location>
        <begin position="107"/>
        <end position="129"/>
    </location>
</feature>
<evidence type="ECO:0000313" key="3">
    <source>
        <dbReference type="Proteomes" id="UP000034589"/>
    </source>
</evidence>
<proteinExistence type="predicted"/>
<gene>
    <name evidence="2" type="ORF">UY39_C0017G0010</name>
</gene>
<evidence type="ECO:0000313" key="2">
    <source>
        <dbReference type="EMBL" id="KKW07266.1"/>
    </source>
</evidence>
<dbReference type="AlphaFoldDB" id="A0A0G1VLD4"/>
<reference evidence="2 3" key="1">
    <citation type="journal article" date="2015" name="Nature">
        <title>rRNA introns, odd ribosomes, and small enigmatic genomes across a large radiation of phyla.</title>
        <authorList>
            <person name="Brown C.T."/>
            <person name="Hug L.A."/>
            <person name="Thomas B.C."/>
            <person name="Sharon I."/>
            <person name="Castelle C.J."/>
            <person name="Singh A."/>
            <person name="Wilkins M.J."/>
            <person name="Williams K.H."/>
            <person name="Banfield J.F."/>
        </authorList>
    </citation>
    <scope>NUCLEOTIDE SEQUENCE [LARGE SCALE GENOMIC DNA]</scope>
</reference>
<feature type="transmembrane region" description="Helical" evidence="1">
    <location>
        <begin position="6"/>
        <end position="25"/>
    </location>
</feature>
<keyword evidence="1" id="KW-0472">Membrane</keyword>
<keyword evidence="1" id="KW-1133">Transmembrane helix</keyword>
<feature type="transmembrane region" description="Helical" evidence="1">
    <location>
        <begin position="71"/>
        <end position="95"/>
    </location>
</feature>
<sequence>MDELSIFLAQLLGLYFLIAGAIIMVRRRSLIPAVAEFGHSRALVLVLALVELVAGLAIAIAHPVFSFDWRGLITLVGWWMMVESVIYLILPFASVRRLIRKFNTPRWYLAGGLISVVLGTYMAAAGFGFF</sequence>
<accession>A0A0G1VLD4</accession>
<evidence type="ECO:0000256" key="1">
    <source>
        <dbReference type="SAM" id="Phobius"/>
    </source>
</evidence>
<comment type="caution">
    <text evidence="2">The sequence shown here is derived from an EMBL/GenBank/DDBJ whole genome shotgun (WGS) entry which is preliminary data.</text>
</comment>
<organism evidence="2 3">
    <name type="scientific">Candidatus Kaiserbacteria bacterium GW2011_GWC2_49_12</name>
    <dbReference type="NCBI Taxonomy" id="1618675"/>
    <lineage>
        <taxon>Bacteria</taxon>
        <taxon>Candidatus Kaiseribacteriota</taxon>
    </lineage>
</organism>
<dbReference type="EMBL" id="LCPV01000017">
    <property type="protein sequence ID" value="KKW07266.1"/>
    <property type="molecule type" value="Genomic_DNA"/>
</dbReference>